<reference evidence="7 8" key="2">
    <citation type="submission" date="2023-10" db="EMBL/GenBank/DDBJ databases">
        <authorList>
            <person name="Han X.F."/>
        </authorList>
    </citation>
    <scope>NUCLEOTIDE SEQUENCE [LARGE SCALE GENOMIC DNA]</scope>
    <source>
        <strain evidence="7 8">KCTC 39840</strain>
    </source>
</reference>
<reference evidence="8" key="1">
    <citation type="submission" date="2023-07" db="EMBL/GenBank/DDBJ databases">
        <title>Conexibacter stalactiti sp. nov., isolated from stalactites in a lava cave and emended description of the genus Conexibacter.</title>
        <authorList>
            <person name="Lee S.D."/>
        </authorList>
    </citation>
    <scope>NUCLEOTIDE SEQUENCE [LARGE SCALE GENOMIC DNA]</scope>
    <source>
        <strain evidence="8">KCTC 39840</strain>
    </source>
</reference>
<evidence type="ECO:0000313" key="8">
    <source>
        <dbReference type="Proteomes" id="UP001284601"/>
    </source>
</evidence>
<dbReference type="SUPFAM" id="SSF53822">
    <property type="entry name" value="Periplasmic binding protein-like I"/>
    <property type="match status" value="1"/>
</dbReference>
<sequence>MMRAIASLALVALAALVLAACGSSDDDDSSTSSGSATSGSATTGGGEAASGERARKSYKIALITNEESSFYITLNAGAQAEAEKLGVEVDWQAPRTPDLPSQTATLQSVLARRPDGVLMTAVDRTGMVAPIRQLQSQDIPVIMLDSDVADRSVRMAFIGTNNEAAGRLAAETMDGLLDGRGKVAYEGYVPGIESVDQREAGWRAGLAGLPGLESVGQTYDRGDLADVAANVNGLLRRDPDLGGIFASWTNAAIGTAQAVQNAGKTDDVNVVAMDADQQEVTLLRTGAIDALVVQQVFTAGELGVRQMVEYLENGTRPTDTLLDPVIATRENVDDEEIRKLLYRAAE</sequence>
<dbReference type="RefSeq" id="WP_318599310.1">
    <property type="nucleotide sequence ID" value="NZ_JAWSTH010000067.1"/>
</dbReference>
<feature type="signal peptide" evidence="5">
    <location>
        <begin position="1"/>
        <end position="19"/>
    </location>
</feature>
<evidence type="ECO:0000256" key="5">
    <source>
        <dbReference type="SAM" id="SignalP"/>
    </source>
</evidence>
<organism evidence="7 8">
    <name type="scientific">Conexibacter stalactiti</name>
    <dbReference type="NCBI Taxonomy" id="1940611"/>
    <lineage>
        <taxon>Bacteria</taxon>
        <taxon>Bacillati</taxon>
        <taxon>Actinomycetota</taxon>
        <taxon>Thermoleophilia</taxon>
        <taxon>Solirubrobacterales</taxon>
        <taxon>Conexibacteraceae</taxon>
        <taxon>Conexibacter</taxon>
    </lineage>
</organism>
<dbReference type="Proteomes" id="UP001284601">
    <property type="component" value="Unassembled WGS sequence"/>
</dbReference>
<dbReference type="PANTHER" id="PTHR46847:SF1">
    <property type="entry name" value="D-ALLOSE-BINDING PERIPLASMIC PROTEIN-RELATED"/>
    <property type="match status" value="1"/>
</dbReference>
<feature type="compositionally biased region" description="Low complexity" evidence="4">
    <location>
        <begin position="30"/>
        <end position="41"/>
    </location>
</feature>
<comment type="caution">
    <text evidence="7">The sequence shown here is derived from an EMBL/GenBank/DDBJ whole genome shotgun (WGS) entry which is preliminary data.</text>
</comment>
<keyword evidence="8" id="KW-1185">Reference proteome</keyword>
<feature type="region of interest" description="Disordered" evidence="4">
    <location>
        <begin position="25"/>
        <end position="50"/>
    </location>
</feature>
<evidence type="ECO:0000256" key="4">
    <source>
        <dbReference type="SAM" id="MobiDB-lite"/>
    </source>
</evidence>
<comment type="subcellular location">
    <subcellularLocation>
        <location evidence="1">Cell envelope</location>
    </subcellularLocation>
</comment>
<accession>A0ABU4HU55</accession>
<dbReference type="InterPro" id="IPR028082">
    <property type="entry name" value="Peripla_BP_I"/>
</dbReference>
<proteinExistence type="inferred from homology"/>
<dbReference type="EMBL" id="JAWSTH010000067">
    <property type="protein sequence ID" value="MDW5596852.1"/>
    <property type="molecule type" value="Genomic_DNA"/>
</dbReference>
<dbReference type="Gene3D" id="3.40.50.2300">
    <property type="match status" value="2"/>
</dbReference>
<evidence type="ECO:0000256" key="3">
    <source>
        <dbReference type="ARBA" id="ARBA00022729"/>
    </source>
</evidence>
<gene>
    <name evidence="7" type="ORF">R7226_21070</name>
</gene>
<feature type="chain" id="PRO_5046551093" evidence="5">
    <location>
        <begin position="20"/>
        <end position="346"/>
    </location>
</feature>
<name>A0ABU4HU55_9ACTN</name>
<feature type="domain" description="Periplasmic binding protein" evidence="6">
    <location>
        <begin position="63"/>
        <end position="313"/>
    </location>
</feature>
<dbReference type="InterPro" id="IPR025997">
    <property type="entry name" value="SBP_2_dom"/>
</dbReference>
<keyword evidence="3 5" id="KW-0732">Signal</keyword>
<evidence type="ECO:0000313" key="7">
    <source>
        <dbReference type="EMBL" id="MDW5596852.1"/>
    </source>
</evidence>
<comment type="similarity">
    <text evidence="2">Belongs to the bacterial solute-binding protein 2 family.</text>
</comment>
<evidence type="ECO:0000259" key="6">
    <source>
        <dbReference type="Pfam" id="PF13407"/>
    </source>
</evidence>
<protein>
    <submittedName>
        <fullName evidence="7">Substrate-binding domain-containing protein</fullName>
    </submittedName>
</protein>
<dbReference type="PANTHER" id="PTHR46847">
    <property type="entry name" value="D-ALLOSE-BINDING PERIPLASMIC PROTEIN-RELATED"/>
    <property type="match status" value="1"/>
</dbReference>
<dbReference type="Pfam" id="PF13407">
    <property type="entry name" value="Peripla_BP_4"/>
    <property type="match status" value="1"/>
</dbReference>
<evidence type="ECO:0000256" key="1">
    <source>
        <dbReference type="ARBA" id="ARBA00004196"/>
    </source>
</evidence>
<evidence type="ECO:0000256" key="2">
    <source>
        <dbReference type="ARBA" id="ARBA00007639"/>
    </source>
</evidence>
<dbReference type="PROSITE" id="PS51257">
    <property type="entry name" value="PROKAR_LIPOPROTEIN"/>
    <property type="match status" value="1"/>
</dbReference>